<reference evidence="3" key="3">
    <citation type="submission" date="2018-08" db="EMBL/GenBank/DDBJ databases">
        <title>Leveraging single-cell genomics to expand the Fungal Tree of Life.</title>
        <authorList>
            <consortium name="DOE Joint Genome Institute"/>
            <person name="Ahrendt S.R."/>
            <person name="Quandt C.A."/>
            <person name="Ciobanu D."/>
            <person name="Clum A."/>
            <person name="Salamov A."/>
            <person name="Andreopoulos B."/>
            <person name="Cheng J.-F."/>
            <person name="Woyke T."/>
            <person name="Pelin A."/>
            <person name="Henrissat B."/>
            <person name="Reynolds N."/>
            <person name="Benny G.L."/>
            <person name="Smith M.E."/>
            <person name="James T.Y."/>
            <person name="Grigoriev I.V."/>
        </authorList>
    </citation>
    <scope>NUCLEOTIDE SEQUENCE</scope>
    <source>
        <strain evidence="3">CSF55</strain>
    </source>
</reference>
<keyword evidence="4" id="KW-1185">Reference proteome</keyword>
<reference evidence="2 4" key="1">
    <citation type="journal article" date="2013" name="Curr. Biol.">
        <title>Shared signatures of parasitism and phylogenomics unite Cryptomycota and microsporidia.</title>
        <authorList>
            <person name="James T.Y."/>
            <person name="Pelin A."/>
            <person name="Bonen L."/>
            <person name="Ahrendt S."/>
            <person name="Sain D."/>
            <person name="Corradi N."/>
            <person name="Stajich J.E."/>
        </authorList>
    </citation>
    <scope>NUCLEOTIDE SEQUENCE [LARGE SCALE GENOMIC DNA]</scope>
    <source>
        <strain evidence="2">CSF55</strain>
        <strain evidence="2">CSF55</strain>
    </source>
</reference>
<dbReference type="Proteomes" id="UP000030755">
    <property type="component" value="Unassembled WGS sequence"/>
</dbReference>
<sequence length="118" mass="13053">MSDSGGTEVWRIWARYQGLTTSLIAGGIIGCFYPRMYLGIVSIVIGVIVALFDYPLPLLYRLGSVFSQLYIRGIFYILLAVPVCGSMFLVSTGITYIYASYAGETWKSETSKVKVSIK</sequence>
<keyword evidence="1" id="KW-0472">Membrane</keyword>
<keyword evidence="1" id="KW-1133">Transmembrane helix</keyword>
<dbReference type="EMBL" id="KE561117">
    <property type="protein sequence ID" value="EPZ32746.1"/>
    <property type="molecule type" value="Genomic_DNA"/>
</dbReference>
<gene>
    <name evidence="2" type="ORF">O9G_000821</name>
    <name evidence="3" type="ORF">ROZALSC1DRAFT_29410</name>
</gene>
<keyword evidence="1" id="KW-0812">Transmembrane</keyword>
<evidence type="ECO:0000313" key="3">
    <source>
        <dbReference type="EMBL" id="RKP18932.1"/>
    </source>
</evidence>
<dbReference type="EMBL" id="ML005332">
    <property type="protein sequence ID" value="RKP18932.1"/>
    <property type="molecule type" value="Genomic_DNA"/>
</dbReference>
<protein>
    <submittedName>
        <fullName evidence="2">Uncharacterized protein</fullName>
    </submittedName>
</protein>
<dbReference type="HOGENOM" id="CLU_2074474_0_0_1"/>
<feature type="transmembrane region" description="Helical" evidence="1">
    <location>
        <begin position="12"/>
        <end position="29"/>
    </location>
</feature>
<accession>A0A075AR28</accession>
<feature type="transmembrane region" description="Helical" evidence="1">
    <location>
        <begin position="74"/>
        <end position="99"/>
    </location>
</feature>
<dbReference type="OrthoDB" id="5579420at2759"/>
<dbReference type="OMA" id="MIGMAAC"/>
<dbReference type="STRING" id="988480.A0A075AR28"/>
<proteinExistence type="predicted"/>
<evidence type="ECO:0000313" key="5">
    <source>
        <dbReference type="Proteomes" id="UP000281549"/>
    </source>
</evidence>
<dbReference type="Proteomes" id="UP000281549">
    <property type="component" value="Unassembled WGS sequence"/>
</dbReference>
<feature type="transmembrane region" description="Helical" evidence="1">
    <location>
        <begin position="36"/>
        <end position="54"/>
    </location>
</feature>
<organism evidence="2 4">
    <name type="scientific">Rozella allomycis (strain CSF55)</name>
    <dbReference type="NCBI Taxonomy" id="988480"/>
    <lineage>
        <taxon>Eukaryota</taxon>
        <taxon>Fungi</taxon>
        <taxon>Fungi incertae sedis</taxon>
        <taxon>Cryptomycota</taxon>
        <taxon>Cryptomycota incertae sedis</taxon>
        <taxon>Rozella</taxon>
    </lineage>
</organism>
<reference evidence="5" key="2">
    <citation type="journal article" date="2018" name="Nat. Microbiol.">
        <title>Leveraging single-cell genomics to expand the fungal tree of life.</title>
        <authorList>
            <person name="Ahrendt S.R."/>
            <person name="Quandt C.A."/>
            <person name="Ciobanu D."/>
            <person name="Clum A."/>
            <person name="Salamov A."/>
            <person name="Andreopoulos B."/>
            <person name="Cheng J.F."/>
            <person name="Woyke T."/>
            <person name="Pelin A."/>
            <person name="Henrissat B."/>
            <person name="Reynolds N.K."/>
            <person name="Benny G.L."/>
            <person name="Smith M.E."/>
            <person name="James T.Y."/>
            <person name="Grigoriev I.V."/>
        </authorList>
    </citation>
    <scope>NUCLEOTIDE SEQUENCE [LARGE SCALE GENOMIC DNA]</scope>
    <source>
        <strain evidence="5">CSF55</strain>
    </source>
</reference>
<evidence type="ECO:0000256" key="1">
    <source>
        <dbReference type="SAM" id="Phobius"/>
    </source>
</evidence>
<dbReference type="AlphaFoldDB" id="A0A075AR28"/>
<name>A0A075AR28_ROZAC</name>
<evidence type="ECO:0000313" key="2">
    <source>
        <dbReference type="EMBL" id="EPZ32746.1"/>
    </source>
</evidence>
<evidence type="ECO:0000313" key="4">
    <source>
        <dbReference type="Proteomes" id="UP000030755"/>
    </source>
</evidence>